<protein>
    <submittedName>
        <fullName evidence="5">Thermonuclease family protein</fullName>
    </submittedName>
</protein>
<gene>
    <name evidence="5" type="ORF">JK635_07375</name>
</gene>
<dbReference type="Pfam" id="PF00565">
    <property type="entry name" value="SNase"/>
    <property type="match status" value="1"/>
</dbReference>
<feature type="domain" description="TNase-like" evidence="4">
    <location>
        <begin position="41"/>
        <end position="174"/>
    </location>
</feature>
<evidence type="ECO:0000313" key="5">
    <source>
        <dbReference type="EMBL" id="MBL4952029.1"/>
    </source>
</evidence>
<evidence type="ECO:0000259" key="4">
    <source>
        <dbReference type="PROSITE" id="PS50830"/>
    </source>
</evidence>
<sequence length="344" mass="40061">MKKGVKYLKRFISAWLLLTLLVALFPFHQTQKAEAKTLHAGQIKVKLLKVIDGDTISVLYKGKKETVRLLLVDTPETHHPKLGEQPYGKKAYAYTKKLLNSKYVYLEKDYSNRDKYGRLLMYVYTEKGESVQEKLVKNGLARVAYVYPPDIKYADSYYKAQSIAIKKHLNIWKVPNYVQKDGFHPEVLKGKGLFSSTNPAKMTLYKSENLPLSIKLLQNYKAFSGEPHQDIVKSKTDSKRWMRLEMFPSDDSFADIDTETKNTLQKKYRLFKHDTITNKKRTFFRNAHIYHANTQGNGVTAIVTKIQGKLFRFEIFYPADKQKETLNDFYKMIETVHTIELFVE</sequence>
<comment type="caution">
    <text evidence="5">The sequence shown here is derived from an EMBL/GenBank/DDBJ whole genome shotgun (WGS) entry which is preliminary data.</text>
</comment>
<dbReference type="CDD" id="cd00175">
    <property type="entry name" value="SNc"/>
    <property type="match status" value="1"/>
</dbReference>
<dbReference type="EMBL" id="JAESWB010000134">
    <property type="protein sequence ID" value="MBL4952029.1"/>
    <property type="molecule type" value="Genomic_DNA"/>
</dbReference>
<keyword evidence="6" id="KW-1185">Reference proteome</keyword>
<dbReference type="PROSITE" id="PS50830">
    <property type="entry name" value="TNASE_3"/>
    <property type="match status" value="1"/>
</dbReference>
<organism evidence="5 6">
    <name type="scientific">Neobacillus paridis</name>
    <dbReference type="NCBI Taxonomy" id="2803862"/>
    <lineage>
        <taxon>Bacteria</taxon>
        <taxon>Bacillati</taxon>
        <taxon>Bacillota</taxon>
        <taxon>Bacilli</taxon>
        <taxon>Bacillales</taxon>
        <taxon>Bacillaceae</taxon>
        <taxon>Neobacillus</taxon>
    </lineage>
</organism>
<name>A0ABS1TL28_9BACI</name>
<evidence type="ECO:0000256" key="2">
    <source>
        <dbReference type="ARBA" id="ARBA00022759"/>
    </source>
</evidence>
<dbReference type="SMART" id="SM00318">
    <property type="entry name" value="SNc"/>
    <property type="match status" value="1"/>
</dbReference>
<keyword evidence="1" id="KW-0540">Nuclease</keyword>
<dbReference type="PROSITE" id="PS01123">
    <property type="entry name" value="TNASE_1"/>
    <property type="match status" value="1"/>
</dbReference>
<dbReference type="InterPro" id="IPR002071">
    <property type="entry name" value="Thermonucl_AS"/>
</dbReference>
<dbReference type="Gene3D" id="2.40.50.90">
    <property type="match status" value="1"/>
</dbReference>
<dbReference type="InterPro" id="IPR016071">
    <property type="entry name" value="Staphylococal_nuclease_OB-fold"/>
</dbReference>
<evidence type="ECO:0000313" key="6">
    <source>
        <dbReference type="Proteomes" id="UP000623967"/>
    </source>
</evidence>
<evidence type="ECO:0000256" key="3">
    <source>
        <dbReference type="ARBA" id="ARBA00022801"/>
    </source>
</evidence>
<reference evidence="5 6" key="1">
    <citation type="submission" date="2021-01" db="EMBL/GenBank/DDBJ databases">
        <title>Genome public.</title>
        <authorList>
            <person name="Liu C."/>
            <person name="Sun Q."/>
        </authorList>
    </citation>
    <scope>NUCLEOTIDE SEQUENCE [LARGE SCALE GENOMIC DNA]</scope>
    <source>
        <strain evidence="5 6">YIM B02564</strain>
    </source>
</reference>
<dbReference type="SUPFAM" id="SSF50199">
    <property type="entry name" value="Staphylococcal nuclease"/>
    <property type="match status" value="1"/>
</dbReference>
<keyword evidence="2" id="KW-0255">Endonuclease</keyword>
<dbReference type="Proteomes" id="UP000623967">
    <property type="component" value="Unassembled WGS sequence"/>
</dbReference>
<dbReference type="PANTHER" id="PTHR12302:SF3">
    <property type="entry name" value="SERINE_THREONINE-PROTEIN KINASE 31"/>
    <property type="match status" value="1"/>
</dbReference>
<evidence type="ECO:0000256" key="1">
    <source>
        <dbReference type="ARBA" id="ARBA00022722"/>
    </source>
</evidence>
<proteinExistence type="predicted"/>
<keyword evidence="3" id="KW-0378">Hydrolase</keyword>
<dbReference type="InterPro" id="IPR035437">
    <property type="entry name" value="SNase_OB-fold_sf"/>
</dbReference>
<dbReference type="PANTHER" id="PTHR12302">
    <property type="entry name" value="EBNA2 BINDING PROTEIN P100"/>
    <property type="match status" value="1"/>
</dbReference>
<accession>A0ABS1TL28</accession>